<protein>
    <recommendedName>
        <fullName evidence="6">Peptidase M20 dimerisation domain-containing protein</fullName>
    </recommendedName>
</protein>
<evidence type="ECO:0000259" key="6">
    <source>
        <dbReference type="Pfam" id="PF07687"/>
    </source>
</evidence>
<keyword evidence="3" id="KW-0479">Metal-binding</keyword>
<organism evidence="7 8">
    <name type="scientific">Cyclotella cryptica</name>
    <dbReference type="NCBI Taxonomy" id="29204"/>
    <lineage>
        <taxon>Eukaryota</taxon>
        <taxon>Sar</taxon>
        <taxon>Stramenopiles</taxon>
        <taxon>Ochrophyta</taxon>
        <taxon>Bacillariophyta</taxon>
        <taxon>Coscinodiscophyceae</taxon>
        <taxon>Thalassiosirophycidae</taxon>
        <taxon>Stephanodiscales</taxon>
        <taxon>Stephanodiscaceae</taxon>
        <taxon>Cyclotella</taxon>
    </lineage>
</organism>
<name>A0ABD3PWR1_9STRA</name>
<keyword evidence="2" id="KW-0645">Protease</keyword>
<reference evidence="7 8" key="1">
    <citation type="journal article" date="2020" name="G3 (Bethesda)">
        <title>Improved Reference Genome for Cyclotella cryptica CCMP332, a Model for Cell Wall Morphogenesis, Salinity Adaptation, and Lipid Production in Diatoms (Bacillariophyta).</title>
        <authorList>
            <person name="Roberts W.R."/>
            <person name="Downey K.M."/>
            <person name="Ruck E.C."/>
            <person name="Traller J.C."/>
            <person name="Alverson A.J."/>
        </authorList>
    </citation>
    <scope>NUCLEOTIDE SEQUENCE [LARGE SCALE GENOMIC DNA]</scope>
    <source>
        <strain evidence="7 8">CCMP332</strain>
    </source>
</reference>
<dbReference type="InterPro" id="IPR002933">
    <property type="entry name" value="Peptidase_M20"/>
</dbReference>
<dbReference type="PROSITE" id="PS00759">
    <property type="entry name" value="ARGE_DAPE_CPG2_2"/>
    <property type="match status" value="1"/>
</dbReference>
<feature type="domain" description="Peptidase M20 dimerisation" evidence="6">
    <location>
        <begin position="310"/>
        <end position="471"/>
    </location>
</feature>
<gene>
    <name evidence="7" type="ORF">HJC23_008796</name>
</gene>
<evidence type="ECO:0000313" key="8">
    <source>
        <dbReference type="Proteomes" id="UP001516023"/>
    </source>
</evidence>
<comment type="similarity">
    <text evidence="1">Belongs to the peptidase M20A family.</text>
</comment>
<dbReference type="SUPFAM" id="SSF53187">
    <property type="entry name" value="Zn-dependent exopeptidases"/>
    <property type="match status" value="1"/>
</dbReference>
<dbReference type="GO" id="GO:0006508">
    <property type="term" value="P:proteolysis"/>
    <property type="evidence" value="ECO:0007669"/>
    <property type="project" value="UniProtKB-KW"/>
</dbReference>
<dbReference type="PANTHER" id="PTHR43270">
    <property type="entry name" value="BETA-ALA-HIS DIPEPTIDASE"/>
    <property type="match status" value="1"/>
</dbReference>
<keyword evidence="4" id="KW-0378">Hydrolase</keyword>
<dbReference type="InterPro" id="IPR051458">
    <property type="entry name" value="Cyt/Met_Dipeptidase"/>
</dbReference>
<feature type="region of interest" description="Disordered" evidence="5">
    <location>
        <begin position="24"/>
        <end position="76"/>
    </location>
</feature>
<evidence type="ECO:0000256" key="5">
    <source>
        <dbReference type="SAM" id="MobiDB-lite"/>
    </source>
</evidence>
<evidence type="ECO:0000256" key="4">
    <source>
        <dbReference type="ARBA" id="ARBA00022801"/>
    </source>
</evidence>
<evidence type="ECO:0000256" key="1">
    <source>
        <dbReference type="ARBA" id="ARBA00006247"/>
    </source>
</evidence>
<comment type="caution">
    <text evidence="7">The sequence shown here is derived from an EMBL/GenBank/DDBJ whole genome shotgun (WGS) entry which is preliminary data.</text>
</comment>
<evidence type="ECO:0000256" key="3">
    <source>
        <dbReference type="ARBA" id="ARBA00022723"/>
    </source>
</evidence>
<dbReference type="EMBL" id="JABMIG020000125">
    <property type="protein sequence ID" value="KAL3790590.1"/>
    <property type="molecule type" value="Genomic_DNA"/>
</dbReference>
<dbReference type="Gene3D" id="3.30.70.360">
    <property type="match status" value="1"/>
</dbReference>
<accession>A0ABD3PWR1</accession>
<dbReference type="Gene3D" id="3.40.630.10">
    <property type="entry name" value="Zn peptidases"/>
    <property type="match status" value="1"/>
</dbReference>
<dbReference type="InterPro" id="IPR001261">
    <property type="entry name" value="ArgE/DapE_CS"/>
</dbReference>
<sequence length="613" mass="67299">MPDIGISLGVPIVARKGVSSDVLRHQGQRGGHDRALNPALDPARGSSTTVEASGRPGRHLEDTVKLPPLQPTRRSSRSVQTQRFVCLYLLSAMSSSYTDSFAAPFFAHVDASTAQYISELGEAVSIPSVSSDLPNHLQDIIRMMEWTKAYIERLGGECSLLPNPVKVDDEGNELPPILLAAFHADESPETKKTVCCYAHLDVQPASKEDGWDSDPFVLTEKDDKLYGRGATDDKGPALSWLWAIQAHRKLQVGLPVNVKLMFEGMEESGSVGMFEAIRMLSKEGEFLSDVDFFCISDNYWIGQTKPCLTYGLRGMAAFSVSVQCCEQDLHSGVMGGSVHEAMTDMVHLMSSLVDSSGKILVPGIMDDVLPVTPEESALYDTIEFDCEEYKKDNKVKTVSDKLVHDNKKDLLMARWRYPSLSLHGIEGAFSGAGTKTVIPAKVIGKFSIRLVPDQNPATIEKLVTQHLNTKFASLNSPNKMEVKLQHGARAWLSDPKHPNFEAAARATEKVYGLLPDYTREGGSIPITSAFEEATKMNVCLLPVGACDDMAHSQNEKYNKRNLVNGIKVLGIYLHELAKLTGPKPSACRCAELTDEELMEPGAFMRGFKCKCIM</sequence>
<dbReference type="GO" id="GO:0046872">
    <property type="term" value="F:metal ion binding"/>
    <property type="evidence" value="ECO:0007669"/>
    <property type="project" value="UniProtKB-KW"/>
</dbReference>
<dbReference type="GO" id="GO:0008233">
    <property type="term" value="F:peptidase activity"/>
    <property type="evidence" value="ECO:0007669"/>
    <property type="project" value="UniProtKB-KW"/>
</dbReference>
<evidence type="ECO:0000256" key="2">
    <source>
        <dbReference type="ARBA" id="ARBA00022670"/>
    </source>
</evidence>
<evidence type="ECO:0000313" key="7">
    <source>
        <dbReference type="EMBL" id="KAL3790590.1"/>
    </source>
</evidence>
<proteinExistence type="inferred from homology"/>
<dbReference type="PANTHER" id="PTHR43270:SF4">
    <property type="entry name" value="CARNOSINE DIPEPTIDASE 2, ISOFORM A"/>
    <property type="match status" value="1"/>
</dbReference>
<dbReference type="Proteomes" id="UP001516023">
    <property type="component" value="Unassembled WGS sequence"/>
</dbReference>
<dbReference type="Pfam" id="PF07687">
    <property type="entry name" value="M20_dimer"/>
    <property type="match status" value="1"/>
</dbReference>
<dbReference type="Pfam" id="PF01546">
    <property type="entry name" value="Peptidase_M20"/>
    <property type="match status" value="1"/>
</dbReference>
<dbReference type="AlphaFoldDB" id="A0ABD3PWR1"/>
<dbReference type="InterPro" id="IPR011650">
    <property type="entry name" value="Peptidase_M20_dimer"/>
</dbReference>
<keyword evidence="8" id="KW-1185">Reference proteome</keyword>
<dbReference type="CDD" id="cd05676">
    <property type="entry name" value="M20_dipept_like_CNDP"/>
    <property type="match status" value="1"/>
</dbReference>